<dbReference type="PANTHER" id="PTHR10569">
    <property type="entry name" value="GLYCOGEN DEBRANCHING ENZYME"/>
    <property type="match status" value="1"/>
</dbReference>
<dbReference type="SUPFAM" id="SSF48208">
    <property type="entry name" value="Six-hairpin glycosidases"/>
    <property type="match status" value="1"/>
</dbReference>
<dbReference type="EMBL" id="CP034346">
    <property type="protein sequence ID" value="AZS15112.1"/>
    <property type="molecule type" value="Genomic_DNA"/>
</dbReference>
<reference evidence="3" key="1">
    <citation type="submission" date="2018-12" db="EMBL/GenBank/DDBJ databases">
        <title>Complete genome sequence of Paenibacillus sp. MBLB1234.</title>
        <authorList>
            <person name="Nam Y.-D."/>
            <person name="Kang J."/>
            <person name="Chung W.-H."/>
            <person name="Park Y.S."/>
        </authorList>
    </citation>
    <scope>NUCLEOTIDE SEQUENCE [LARGE SCALE GENOMIC DNA]</scope>
    <source>
        <strain evidence="3">MBLB1234</strain>
    </source>
</reference>
<dbReference type="KEGG" id="plut:EI981_11980"/>
<dbReference type="GO" id="GO:0004134">
    <property type="term" value="F:4-alpha-glucanotransferase activity"/>
    <property type="evidence" value="ECO:0007669"/>
    <property type="project" value="InterPro"/>
</dbReference>
<gene>
    <name evidence="2" type="ORF">EI981_11980</name>
</gene>
<accession>A0A3Q9I8D4</accession>
<dbReference type="AlphaFoldDB" id="A0A3Q9I8D4"/>
<dbReference type="InterPro" id="IPR032790">
    <property type="entry name" value="GDE_C"/>
</dbReference>
<dbReference type="GO" id="GO:0004135">
    <property type="term" value="F:amylo-alpha-1,6-glucosidase activity"/>
    <property type="evidence" value="ECO:0007669"/>
    <property type="project" value="InterPro"/>
</dbReference>
<dbReference type="Proteomes" id="UP000270678">
    <property type="component" value="Chromosome"/>
</dbReference>
<organism evidence="2 3">
    <name type="scientific">Paenibacillus lutimineralis</name>
    <dbReference type="NCBI Taxonomy" id="2707005"/>
    <lineage>
        <taxon>Bacteria</taxon>
        <taxon>Bacillati</taxon>
        <taxon>Bacillota</taxon>
        <taxon>Bacilli</taxon>
        <taxon>Bacillales</taxon>
        <taxon>Paenibacillaceae</taxon>
        <taxon>Paenibacillus</taxon>
    </lineage>
</organism>
<dbReference type="InterPro" id="IPR008928">
    <property type="entry name" value="6-hairpin_glycosidase_sf"/>
</dbReference>
<dbReference type="InterPro" id="IPR010401">
    <property type="entry name" value="AGL/Gdb1"/>
</dbReference>
<dbReference type="InterPro" id="IPR012341">
    <property type="entry name" value="6hp_glycosidase-like_sf"/>
</dbReference>
<dbReference type="Gene3D" id="1.50.10.10">
    <property type="match status" value="1"/>
</dbReference>
<protein>
    <recommendedName>
        <fullName evidence="1">Glycogen debranching enzyme C-terminal domain-containing protein</fullName>
    </recommendedName>
</protein>
<evidence type="ECO:0000259" key="1">
    <source>
        <dbReference type="Pfam" id="PF06202"/>
    </source>
</evidence>
<name>A0A3Q9I8D4_9BACL</name>
<evidence type="ECO:0000313" key="3">
    <source>
        <dbReference type="Proteomes" id="UP000270678"/>
    </source>
</evidence>
<proteinExistence type="predicted"/>
<dbReference type="GO" id="GO:0005980">
    <property type="term" value="P:glycogen catabolic process"/>
    <property type="evidence" value="ECO:0007669"/>
    <property type="project" value="InterPro"/>
</dbReference>
<keyword evidence="3" id="KW-1185">Reference proteome</keyword>
<evidence type="ECO:0000313" key="2">
    <source>
        <dbReference type="EMBL" id="AZS15112.1"/>
    </source>
</evidence>
<sequence>MAASRLGVCSEYRRLVMHNHQLSSEALDKMKIFVPAEANRAISFTNKEAAFYFTQSHETNHMEHAHFAGMNIAKNRIFSGYGLMADQVKLDNRNSEVNVYPYKLERIYGGGLTEELWMFDYKNIVEVGIAGAVNTIGIELKGEQLDPIGSQEEAVIFRSMEGNWIIAVSSIDGQAVQLEDHLLSSKANAGGFYISVAKTAVEAIALIHTTRSDRRRWKRERIQRMENFLQQHVHLTSSDPELALAMNWMNITMDQLVTRQQGDGIYAGLPWFNEYWGRDQFISLPGACLVIGQFETARNILLSFAEFQNTDEQSIFFGRVPNILAPENIDYHTTDGTPRFIIQLQDYVKYSGDTEIIKELYPAVRNSIEGSIKHWVDDKGYLMHADNETWMDARDANLNSYSPRDTRANDIQALWYNQLRAGVYFAEFMNDKENASKWSDIAEKLRRHFAADFRDETHPYLADRLDAQDQAEFALRPNQLFAFDMFEDEDFKCRATRTAWEELVYPWGVASLDRSHPLFHPFHLTPHYHKDAAYHNGAVWLWLNGIAMQRMIELGQEETAYKLFKNMNWQALNLGVVGGLAENMDAYPQAGERWAKLTGAYLQAWSNAEHLRVWYQYFLGLRPDLIQHTLTIAPRIPGELQSLDYLAKIGAGQIAASYKQVAADRTYHYIFTDIAVDVVIDIVPFELAKLEVQPGCKLTVKQLEDHLHITLQDRDAHVIKELSAALSESRTVEAERNCKMLVGVKFAEPLGLENHPVIREKI</sequence>
<dbReference type="PANTHER" id="PTHR10569:SF2">
    <property type="entry name" value="GLYCOGEN DEBRANCHING ENZYME"/>
    <property type="match status" value="1"/>
</dbReference>
<dbReference type="Pfam" id="PF06202">
    <property type="entry name" value="GDE_C"/>
    <property type="match status" value="1"/>
</dbReference>
<feature type="domain" description="Glycogen debranching enzyme C-terminal" evidence="1">
    <location>
        <begin position="256"/>
        <end position="612"/>
    </location>
</feature>
<dbReference type="OrthoDB" id="9759959at2"/>